<feature type="compositionally biased region" description="Low complexity" evidence="1">
    <location>
        <begin position="346"/>
        <end position="357"/>
    </location>
</feature>
<evidence type="ECO:0000313" key="3">
    <source>
        <dbReference type="Proteomes" id="UP001485043"/>
    </source>
</evidence>
<organism evidence="2 3">
    <name type="scientific">Apatococcus fuscideae</name>
    <dbReference type="NCBI Taxonomy" id="2026836"/>
    <lineage>
        <taxon>Eukaryota</taxon>
        <taxon>Viridiplantae</taxon>
        <taxon>Chlorophyta</taxon>
        <taxon>core chlorophytes</taxon>
        <taxon>Trebouxiophyceae</taxon>
        <taxon>Chlorellales</taxon>
        <taxon>Chlorellaceae</taxon>
        <taxon>Apatococcus</taxon>
    </lineage>
</organism>
<accession>A0AAW1THN5</accession>
<sequence length="396" mass="42533">MADQDPSKGFKARLIPLGSHASTDQLLGVRATPTEVDDLLRMVDRQGTGDIGYQGFTQVMTNTMNKMDSNDALEDDGGAAALQAAVPFEITASAYRRHKLIEALREGDRDLIASMAQGQEALKNNLNGTASGVKGSSQAGRASTAGGREPTASPMIAAISAKLKAGRPAKPRENPFELEGIPHPELFTPEQRYALRQILHRQAAQDRMLLESRGLQSRSQVQSSPARSSPQGAIRRSPFRQPAKPMHLWHLPGKTQARRVGTPSSAAQGMQTSTPKHAAIQRHLMALQRLANSSTPSAKRPMPPLPSVTKRPTSSVTPSPRLAQPTSPKPAAKKPDHIPARTKQASSGRPPSGGMPPVLRSKMIAFVKNVHAPKLIVSIIAVPPSSTTSERQSLFY</sequence>
<dbReference type="AlphaFoldDB" id="A0AAW1THN5"/>
<evidence type="ECO:0000313" key="2">
    <source>
        <dbReference type="EMBL" id="KAK9869020.1"/>
    </source>
</evidence>
<dbReference type="Proteomes" id="UP001485043">
    <property type="component" value="Unassembled WGS sequence"/>
</dbReference>
<gene>
    <name evidence="2" type="ORF">WJX84_001752</name>
</gene>
<feature type="compositionally biased region" description="Polar residues" evidence="1">
    <location>
        <begin position="126"/>
        <end position="141"/>
    </location>
</feature>
<evidence type="ECO:0008006" key="4">
    <source>
        <dbReference type="Google" id="ProtNLM"/>
    </source>
</evidence>
<protein>
    <recommendedName>
        <fullName evidence="4">EF-hand domain-containing protein</fullName>
    </recommendedName>
</protein>
<proteinExistence type="predicted"/>
<feature type="region of interest" description="Disordered" evidence="1">
    <location>
        <begin position="293"/>
        <end position="357"/>
    </location>
</feature>
<feature type="compositionally biased region" description="Polar residues" evidence="1">
    <location>
        <begin position="262"/>
        <end position="275"/>
    </location>
</feature>
<comment type="caution">
    <text evidence="2">The sequence shown here is derived from an EMBL/GenBank/DDBJ whole genome shotgun (WGS) entry which is preliminary data.</text>
</comment>
<feature type="region of interest" description="Disordered" evidence="1">
    <location>
        <begin position="126"/>
        <end position="153"/>
    </location>
</feature>
<evidence type="ECO:0000256" key="1">
    <source>
        <dbReference type="SAM" id="MobiDB-lite"/>
    </source>
</evidence>
<feature type="compositionally biased region" description="Polar residues" evidence="1">
    <location>
        <begin position="214"/>
        <end position="231"/>
    </location>
</feature>
<dbReference type="EMBL" id="JALJOV010000002">
    <property type="protein sequence ID" value="KAK9869020.1"/>
    <property type="molecule type" value="Genomic_DNA"/>
</dbReference>
<keyword evidence="3" id="KW-1185">Reference proteome</keyword>
<reference evidence="2 3" key="1">
    <citation type="journal article" date="2024" name="Nat. Commun.">
        <title>Phylogenomics reveals the evolutionary origins of lichenization in chlorophyte algae.</title>
        <authorList>
            <person name="Puginier C."/>
            <person name="Libourel C."/>
            <person name="Otte J."/>
            <person name="Skaloud P."/>
            <person name="Haon M."/>
            <person name="Grisel S."/>
            <person name="Petersen M."/>
            <person name="Berrin J.G."/>
            <person name="Delaux P.M."/>
            <person name="Dal Grande F."/>
            <person name="Keller J."/>
        </authorList>
    </citation>
    <scope>NUCLEOTIDE SEQUENCE [LARGE SCALE GENOMIC DNA]</scope>
    <source>
        <strain evidence="2 3">SAG 2523</strain>
    </source>
</reference>
<name>A0AAW1THN5_9CHLO</name>
<feature type="region of interest" description="Disordered" evidence="1">
    <location>
        <begin position="213"/>
        <end position="276"/>
    </location>
</feature>